<feature type="compositionally biased region" description="Low complexity" evidence="1">
    <location>
        <begin position="492"/>
        <end position="503"/>
    </location>
</feature>
<evidence type="ECO:0000259" key="2">
    <source>
        <dbReference type="PROSITE" id="PS50280"/>
    </source>
</evidence>
<protein>
    <recommendedName>
        <fullName evidence="2">SET domain-containing protein</fullName>
    </recommendedName>
</protein>
<dbReference type="InterPro" id="IPR053209">
    <property type="entry name" value="Gramillin-biosynth_MTr"/>
</dbReference>
<dbReference type="OrthoDB" id="538426at2759"/>
<dbReference type="PANTHER" id="PTHR47643">
    <property type="entry name" value="TPR DOMAIN PROTEIN (AFU_ORTHOLOGUE AFUA_5G12710)"/>
    <property type="match status" value="1"/>
</dbReference>
<sequence>MRMAASCSPHLRPGARPSPPCPAQHLACPPLPPLHTPRGACLVAHATPAGGPDGPAGVPPAAAVDPTGSAGAPGPRRQGKGGAAKGGRGSGFGAGGRGAGGPRARGAAPSEISAAAQAEANALFTDPGPGPLATPRVGSVQVANLEGGRGRGLVASRALAAGELVLAVRPLALAWDDSVGAGAEGADAGGDAAAGGQALADAKFLELQRQLLARRYTTREAAWMQTLVGLPSPEGEGEGAQGAAARPQAPELSAGAAADGEPSLPLPDRLRDPDALADCVQANALEPDGGAEDEDAVWARLAAAAGAEAEAEVAESGSDTSAGALGPSGPRLGPVGLWPEAAMLNHSCSPNTVAYVIGDTLFVRASRKVSRGSELTVSYLPVGGGAEGNAAAAAAAAAGEDGEEGAGAGEGAWEATLLSPLEARRAALEDARGFVCRCGRCQAEEALDPKLRALMADISSATAALREDLENAMSLADADGSDGDDEDEAEEAGAAQSAPQRRGGAAGGAKGRRQAATDEDPEDEGEGEEDGEPGSWRQAVSSVISRAGLYLELMDAAMAKLRLTPAQQETAQSAVVPLYTVLWSAMGAKGEIEPRLAEVVAALVGGVAPGSADHLFWTVVARETAEILAAEEEALEGGAMVRGGGGFRRREDDRVLIADKACSAAFAARYGPISRQVYRSLLAARRDREEFEEEEGEEGEAVEALQA</sequence>
<name>A0A835YMU0_9CHLO</name>
<reference evidence="3" key="1">
    <citation type="journal article" date="2020" name="bioRxiv">
        <title>Comparative genomics of Chlamydomonas.</title>
        <authorList>
            <person name="Craig R.J."/>
            <person name="Hasan A.R."/>
            <person name="Ness R.W."/>
            <person name="Keightley P.D."/>
        </authorList>
    </citation>
    <scope>NUCLEOTIDE SEQUENCE</scope>
    <source>
        <strain evidence="3">CCAP 11/70</strain>
    </source>
</reference>
<keyword evidence="4" id="KW-1185">Reference proteome</keyword>
<evidence type="ECO:0000313" key="3">
    <source>
        <dbReference type="EMBL" id="KAG2500569.1"/>
    </source>
</evidence>
<dbReference type="Gene3D" id="2.170.270.10">
    <property type="entry name" value="SET domain"/>
    <property type="match status" value="1"/>
</dbReference>
<dbReference type="Pfam" id="PF00856">
    <property type="entry name" value="SET"/>
    <property type="match status" value="1"/>
</dbReference>
<feature type="region of interest" description="Disordered" evidence="1">
    <location>
        <begin position="475"/>
        <end position="537"/>
    </location>
</feature>
<feature type="compositionally biased region" description="Low complexity" evidence="1">
    <location>
        <begin position="104"/>
        <end position="113"/>
    </location>
</feature>
<organism evidence="3 4">
    <name type="scientific">Edaphochlamys debaryana</name>
    <dbReference type="NCBI Taxonomy" id="47281"/>
    <lineage>
        <taxon>Eukaryota</taxon>
        <taxon>Viridiplantae</taxon>
        <taxon>Chlorophyta</taxon>
        <taxon>core chlorophytes</taxon>
        <taxon>Chlorophyceae</taxon>
        <taxon>CS clade</taxon>
        <taxon>Chlamydomonadales</taxon>
        <taxon>Chlamydomonadales incertae sedis</taxon>
        <taxon>Edaphochlamys</taxon>
    </lineage>
</organism>
<feature type="region of interest" description="Disordered" evidence="1">
    <location>
        <begin position="1"/>
        <end position="22"/>
    </location>
</feature>
<dbReference type="EMBL" id="JAEHOE010000003">
    <property type="protein sequence ID" value="KAG2500569.1"/>
    <property type="molecule type" value="Genomic_DNA"/>
</dbReference>
<dbReference type="CDD" id="cd20071">
    <property type="entry name" value="SET_SMYD"/>
    <property type="match status" value="1"/>
</dbReference>
<dbReference type="AlphaFoldDB" id="A0A835YMU0"/>
<dbReference type="PROSITE" id="PS50280">
    <property type="entry name" value="SET"/>
    <property type="match status" value="1"/>
</dbReference>
<proteinExistence type="predicted"/>
<gene>
    <name evidence="3" type="ORF">HYH03_001339</name>
</gene>
<feature type="compositionally biased region" description="Gly residues" evidence="1">
    <location>
        <begin position="80"/>
        <end position="103"/>
    </location>
</feature>
<dbReference type="Proteomes" id="UP000612055">
    <property type="component" value="Unassembled WGS sequence"/>
</dbReference>
<feature type="region of interest" description="Disordered" evidence="1">
    <location>
        <begin position="230"/>
        <end position="272"/>
    </location>
</feature>
<feature type="compositionally biased region" description="Acidic residues" evidence="1">
    <location>
        <begin position="479"/>
        <end position="491"/>
    </location>
</feature>
<evidence type="ECO:0000256" key="1">
    <source>
        <dbReference type="SAM" id="MobiDB-lite"/>
    </source>
</evidence>
<comment type="caution">
    <text evidence="3">The sequence shown here is derived from an EMBL/GenBank/DDBJ whole genome shotgun (WGS) entry which is preliminary data.</text>
</comment>
<feature type="compositionally biased region" description="Acidic residues" evidence="1">
    <location>
        <begin position="517"/>
        <end position="532"/>
    </location>
</feature>
<accession>A0A835YMU0</accession>
<dbReference type="InterPro" id="IPR046341">
    <property type="entry name" value="SET_dom_sf"/>
</dbReference>
<feature type="compositionally biased region" description="Low complexity" evidence="1">
    <location>
        <begin position="52"/>
        <end position="76"/>
    </location>
</feature>
<evidence type="ECO:0000313" key="4">
    <source>
        <dbReference type="Proteomes" id="UP000612055"/>
    </source>
</evidence>
<dbReference type="SMART" id="SM00317">
    <property type="entry name" value="SET"/>
    <property type="match status" value="1"/>
</dbReference>
<dbReference type="SUPFAM" id="SSF82199">
    <property type="entry name" value="SET domain"/>
    <property type="match status" value="1"/>
</dbReference>
<dbReference type="InterPro" id="IPR001214">
    <property type="entry name" value="SET_dom"/>
</dbReference>
<dbReference type="PANTHER" id="PTHR47643:SF2">
    <property type="entry name" value="TPR DOMAIN PROTEIN (AFU_ORTHOLOGUE AFUA_5G12710)"/>
    <property type="match status" value="1"/>
</dbReference>
<feature type="compositionally biased region" description="Low complexity" evidence="1">
    <location>
        <begin position="241"/>
        <end position="251"/>
    </location>
</feature>
<feature type="region of interest" description="Disordered" evidence="1">
    <location>
        <begin position="52"/>
        <end position="113"/>
    </location>
</feature>
<feature type="domain" description="SET" evidence="2">
    <location>
        <begin position="138"/>
        <end position="380"/>
    </location>
</feature>